<comment type="caution">
    <text evidence="2">The sequence shown here is derived from an EMBL/GenBank/DDBJ whole genome shotgun (WGS) entry which is preliminary data.</text>
</comment>
<feature type="region of interest" description="Disordered" evidence="1">
    <location>
        <begin position="79"/>
        <end position="137"/>
    </location>
</feature>
<sequence length="137" mass="16286">MLTENKDVQILWIEEQRSIEMSTQERTKSTWMCIVQEESSKEKLGIKLTMKKGEFLKKKESQSIPIKHNVQHQLKQYSYADAVNNGMKTKENDINPQRKRKGKSKKNKKNNNNNKVQDRNQFKGHKKNKKMMMKSHH</sequence>
<name>X6M7Q7_RETFI</name>
<protein>
    <submittedName>
        <fullName evidence="2">Uncharacterized protein</fullName>
    </submittedName>
</protein>
<dbReference type="EMBL" id="ASPP01023801">
    <property type="protein sequence ID" value="ETO09939.1"/>
    <property type="molecule type" value="Genomic_DNA"/>
</dbReference>
<evidence type="ECO:0000313" key="3">
    <source>
        <dbReference type="Proteomes" id="UP000023152"/>
    </source>
</evidence>
<reference evidence="2 3" key="1">
    <citation type="journal article" date="2013" name="Curr. Biol.">
        <title>The Genome of the Foraminiferan Reticulomyxa filosa.</title>
        <authorList>
            <person name="Glockner G."/>
            <person name="Hulsmann N."/>
            <person name="Schleicher M."/>
            <person name="Noegel A.A."/>
            <person name="Eichinger L."/>
            <person name="Gallinger C."/>
            <person name="Pawlowski J."/>
            <person name="Sierra R."/>
            <person name="Euteneuer U."/>
            <person name="Pillet L."/>
            <person name="Moustafa A."/>
            <person name="Platzer M."/>
            <person name="Groth M."/>
            <person name="Szafranski K."/>
            <person name="Schliwa M."/>
        </authorList>
    </citation>
    <scope>NUCLEOTIDE SEQUENCE [LARGE SCALE GENOMIC DNA]</scope>
</reference>
<accession>X6M7Q7</accession>
<feature type="compositionally biased region" description="Basic residues" evidence="1">
    <location>
        <begin position="122"/>
        <end position="137"/>
    </location>
</feature>
<organism evidence="2 3">
    <name type="scientific">Reticulomyxa filosa</name>
    <dbReference type="NCBI Taxonomy" id="46433"/>
    <lineage>
        <taxon>Eukaryota</taxon>
        <taxon>Sar</taxon>
        <taxon>Rhizaria</taxon>
        <taxon>Retaria</taxon>
        <taxon>Foraminifera</taxon>
        <taxon>Monothalamids</taxon>
        <taxon>Reticulomyxidae</taxon>
        <taxon>Reticulomyxa</taxon>
    </lineage>
</organism>
<evidence type="ECO:0000313" key="2">
    <source>
        <dbReference type="EMBL" id="ETO09939.1"/>
    </source>
</evidence>
<proteinExistence type="predicted"/>
<gene>
    <name evidence="2" type="ORF">RFI_27436</name>
</gene>
<dbReference type="Proteomes" id="UP000023152">
    <property type="component" value="Unassembled WGS sequence"/>
</dbReference>
<feature type="compositionally biased region" description="Basic residues" evidence="1">
    <location>
        <begin position="97"/>
        <end position="109"/>
    </location>
</feature>
<keyword evidence="3" id="KW-1185">Reference proteome</keyword>
<dbReference type="AlphaFoldDB" id="X6M7Q7"/>
<evidence type="ECO:0000256" key="1">
    <source>
        <dbReference type="SAM" id="MobiDB-lite"/>
    </source>
</evidence>